<comment type="subcellular location">
    <subcellularLocation>
        <location evidence="1">Cell outer membrane</location>
        <topology evidence="1">Multi-pass membrane protein</topology>
    </subcellularLocation>
</comment>
<reference evidence="8 9" key="1">
    <citation type="submission" date="2020-08" db="EMBL/GenBank/DDBJ databases">
        <title>Genomic Encyclopedia of Type Strains, Phase IV (KMG-IV): sequencing the most valuable type-strain genomes for metagenomic binning, comparative biology and taxonomic classification.</title>
        <authorList>
            <person name="Goeker M."/>
        </authorList>
    </citation>
    <scope>NUCLEOTIDE SEQUENCE [LARGE SCALE GENOMIC DNA]</scope>
    <source>
        <strain evidence="8 9">DSM 28570</strain>
    </source>
</reference>
<feature type="signal peptide" evidence="6">
    <location>
        <begin position="1"/>
        <end position="22"/>
    </location>
</feature>
<feature type="chain" id="PRO_5032566398" evidence="6">
    <location>
        <begin position="23"/>
        <end position="208"/>
    </location>
</feature>
<feature type="domain" description="Outer membrane protein beta-barrel" evidence="7">
    <location>
        <begin position="9"/>
        <end position="208"/>
    </location>
</feature>
<evidence type="ECO:0000313" key="8">
    <source>
        <dbReference type="EMBL" id="MBB5348455.1"/>
    </source>
</evidence>
<proteinExistence type="predicted"/>
<keyword evidence="9" id="KW-1185">Reference proteome</keyword>
<keyword evidence="4 6" id="KW-0732">Signal</keyword>
<name>A0A840US25_9BACT</name>
<evidence type="ECO:0000256" key="2">
    <source>
        <dbReference type="ARBA" id="ARBA00022452"/>
    </source>
</evidence>
<dbReference type="PANTHER" id="PTHR35892">
    <property type="entry name" value="OUTER MEMBRANE PROTEIN PAGN-RELATED"/>
    <property type="match status" value="1"/>
</dbReference>
<evidence type="ECO:0000313" key="9">
    <source>
        <dbReference type="Proteomes" id="UP000539642"/>
    </source>
</evidence>
<dbReference type="Proteomes" id="UP000539642">
    <property type="component" value="Unassembled WGS sequence"/>
</dbReference>
<dbReference type="SUPFAM" id="SSF56925">
    <property type="entry name" value="OMPA-like"/>
    <property type="match status" value="1"/>
</dbReference>
<evidence type="ECO:0000256" key="1">
    <source>
        <dbReference type="ARBA" id="ARBA00004571"/>
    </source>
</evidence>
<keyword evidence="2" id="KW-1134">Transmembrane beta strand</keyword>
<dbReference type="InterPro" id="IPR027385">
    <property type="entry name" value="Beta-barrel_OMP"/>
</dbReference>
<dbReference type="AlphaFoldDB" id="A0A840US25"/>
<evidence type="ECO:0000256" key="4">
    <source>
        <dbReference type="ARBA" id="ARBA00022729"/>
    </source>
</evidence>
<dbReference type="InterPro" id="IPR011250">
    <property type="entry name" value="OMP/PagP_B-barrel"/>
</dbReference>
<evidence type="ECO:0000259" key="7">
    <source>
        <dbReference type="Pfam" id="PF13505"/>
    </source>
</evidence>
<organism evidence="8 9">
    <name type="scientific">Desulfoprunum benzoelyticum</name>
    <dbReference type="NCBI Taxonomy" id="1506996"/>
    <lineage>
        <taxon>Bacteria</taxon>
        <taxon>Pseudomonadati</taxon>
        <taxon>Thermodesulfobacteriota</taxon>
        <taxon>Desulfobulbia</taxon>
        <taxon>Desulfobulbales</taxon>
        <taxon>Desulfobulbaceae</taxon>
        <taxon>Desulfoprunum</taxon>
    </lineage>
</organism>
<comment type="caution">
    <text evidence="8">The sequence shown here is derived from an EMBL/GenBank/DDBJ whole genome shotgun (WGS) entry which is preliminary data.</text>
</comment>
<gene>
    <name evidence="8" type="ORF">HNQ81_002191</name>
</gene>
<keyword evidence="3" id="KW-0812">Transmembrane</keyword>
<dbReference type="EMBL" id="JACHEO010000012">
    <property type="protein sequence ID" value="MBB5348455.1"/>
    <property type="molecule type" value="Genomic_DNA"/>
</dbReference>
<keyword evidence="5" id="KW-0472">Membrane</keyword>
<accession>A0A840US25</accession>
<dbReference type="InterPro" id="IPR051723">
    <property type="entry name" value="Bact_OM_Invasion-Related"/>
</dbReference>
<dbReference type="Gene3D" id="2.40.160.20">
    <property type="match status" value="1"/>
</dbReference>
<evidence type="ECO:0000256" key="6">
    <source>
        <dbReference type="SAM" id="SignalP"/>
    </source>
</evidence>
<dbReference type="GO" id="GO:0009279">
    <property type="term" value="C:cell outer membrane"/>
    <property type="evidence" value="ECO:0007669"/>
    <property type="project" value="UniProtKB-SubCell"/>
</dbReference>
<dbReference type="Pfam" id="PF13505">
    <property type="entry name" value="OMP_b-brl"/>
    <property type="match status" value="1"/>
</dbReference>
<dbReference type="RefSeq" id="WP_183351215.1">
    <property type="nucleotide sequence ID" value="NZ_JACHEO010000012.1"/>
</dbReference>
<sequence>MKKVLCTSLVAATFIFTATAYSADGVYVSADVGMAFAEDADVGVEGEPINLSMEFDSGVAVTGAIGYRMGNVRMEAEIGYQNNDTDEIGYSIWSMPLSGDMTATSFLANGYYDFTTGSRFTPFITAGIGMAEVEMDDLDYPGSGEPSASDDDTAFAWQVGAGVSYAVNANFDLEVKYRYFVIDDVEILDGEVESPSSHNVYLGMRYTF</sequence>
<protein>
    <submittedName>
        <fullName evidence="8">Opacity protein-like surface antigen</fullName>
    </submittedName>
</protein>
<evidence type="ECO:0000256" key="3">
    <source>
        <dbReference type="ARBA" id="ARBA00022692"/>
    </source>
</evidence>
<dbReference type="PANTHER" id="PTHR35892:SF2">
    <property type="entry name" value="OUTER MEMBRANE PROTEIN PAGN"/>
    <property type="match status" value="1"/>
</dbReference>
<evidence type="ECO:0000256" key="5">
    <source>
        <dbReference type="ARBA" id="ARBA00023136"/>
    </source>
</evidence>